<feature type="transmembrane region" description="Helical" evidence="11">
    <location>
        <begin position="322"/>
        <end position="344"/>
    </location>
</feature>
<dbReference type="GO" id="GO:0000329">
    <property type="term" value="C:fungal-type vacuole membrane"/>
    <property type="evidence" value="ECO:0007669"/>
    <property type="project" value="EnsemblFungi"/>
</dbReference>
<organism evidence="13 14">
    <name type="scientific">Neonectria ditissima</name>
    <dbReference type="NCBI Taxonomy" id="78410"/>
    <lineage>
        <taxon>Eukaryota</taxon>
        <taxon>Fungi</taxon>
        <taxon>Dikarya</taxon>
        <taxon>Ascomycota</taxon>
        <taxon>Pezizomycotina</taxon>
        <taxon>Sordariomycetes</taxon>
        <taxon>Hypocreomycetidae</taxon>
        <taxon>Hypocreales</taxon>
        <taxon>Nectriaceae</taxon>
        <taxon>Neonectria</taxon>
    </lineage>
</organism>
<dbReference type="GO" id="GO:0005770">
    <property type="term" value="C:late endosome"/>
    <property type="evidence" value="ECO:0007669"/>
    <property type="project" value="EnsemblFungi"/>
</dbReference>
<dbReference type="GO" id="GO:0005769">
    <property type="term" value="C:early endosome"/>
    <property type="evidence" value="ECO:0007669"/>
    <property type="project" value="EnsemblFungi"/>
</dbReference>
<feature type="domain" description="Cation/H+ exchanger transmembrane" evidence="12">
    <location>
        <begin position="48"/>
        <end position="454"/>
    </location>
</feature>
<dbReference type="PRINTS" id="PR01084">
    <property type="entry name" value="NAHEXCHNGR"/>
</dbReference>
<feature type="transmembrane region" description="Helical" evidence="11">
    <location>
        <begin position="234"/>
        <end position="258"/>
    </location>
</feature>
<feature type="transmembrane region" description="Helical" evidence="11">
    <location>
        <begin position="159"/>
        <end position="183"/>
    </location>
</feature>
<feature type="transmembrane region" description="Helical" evidence="11">
    <location>
        <begin position="128"/>
        <end position="153"/>
    </location>
</feature>
<keyword evidence="2 9" id="KW-0813">Transport</keyword>
<keyword evidence="7 11" id="KW-0472">Membrane</keyword>
<comment type="subcellular location">
    <subcellularLocation>
        <location evidence="1">Membrane</location>
        <topology evidence="1">Multi-pass membrane protein</topology>
    </subcellularLocation>
</comment>
<dbReference type="GO" id="GO:0005802">
    <property type="term" value="C:trans-Golgi network"/>
    <property type="evidence" value="ECO:0007669"/>
    <property type="project" value="EnsemblFungi"/>
</dbReference>
<evidence type="ECO:0000256" key="9">
    <source>
        <dbReference type="RuleBase" id="RU003722"/>
    </source>
</evidence>
<comment type="caution">
    <text evidence="13">The sequence shown here is derived from an EMBL/GenBank/DDBJ whole genome shotgun (WGS) entry which is preliminary data.</text>
</comment>
<dbReference type="GO" id="GO:0015386">
    <property type="term" value="F:potassium:proton antiporter activity"/>
    <property type="evidence" value="ECO:0007669"/>
    <property type="project" value="EnsemblFungi"/>
</dbReference>
<sequence>MVATDLATVGLKLFLRDEEEADPEDGDSAKKELFAAWALFISIMLLIVAFFTSYLVQMKKVTAIHETVISIFAGMTVGLALLITSGDSIRNIISFDYQIFFNLLLPPIILSSGYELHQANFFRNIGTILTFAFAGTFLSAIVIGLILWLFSFLPGSLDITFVNAISIGATLSATDPVTILAIFNAYKVDPKLYTIIFGESILNDAIAIVIFETAQKYTKGEAGDLGIVSFFEGAGIFLLVFFGSMLIGFLVGVFTALLLKFTYLRRFPKIESCLIILIAYATYFFSHGLHMSGIVSLLFCGITLKHYAYFNMSRRTQLTTKFFFQILAQLSENFIFIYLGLALFTDNTLQFQPPLIIVTILAVCAARWVAVFPLSWLINWFIRYRARRRGLEVGDELPYNYQAMLFWAGLRGAVGVALAALLTGENSDAFRATVLVVVVLTVIIFGGTTARMLEILGIRTGVVEEIDSDDEFDIESFSGNIQVKRSGTAIEYNPRRNGSVALNNLETGSYVSGASSPHTGTRPSSKSRKNSMRHPDEFERGALLRGNPDDSDIGSDVDTSDLPPAARRSPLPRTASVPPPQVSSTFTSSGEASAPTITATGAIRQLWAADDPASVFHQLDEDFIKPRLLLHGDGARANGNGNGNG</sequence>
<keyword evidence="6 9" id="KW-0406">Ion transport</keyword>
<dbReference type="InterPro" id="IPR004709">
    <property type="entry name" value="NaH_exchanger"/>
</dbReference>
<feature type="region of interest" description="Disordered" evidence="10">
    <location>
        <begin position="509"/>
        <end position="593"/>
    </location>
</feature>
<feature type="transmembrane region" description="Helical" evidence="11">
    <location>
        <begin position="195"/>
        <end position="214"/>
    </location>
</feature>
<dbReference type="GO" id="GO:0007035">
    <property type="term" value="P:vacuolar acidification"/>
    <property type="evidence" value="ECO:0007669"/>
    <property type="project" value="EnsemblFungi"/>
</dbReference>
<feature type="transmembrane region" description="Helical" evidence="11">
    <location>
        <begin position="292"/>
        <end position="310"/>
    </location>
</feature>
<keyword evidence="4 11" id="KW-1133">Transmembrane helix</keyword>
<keyword evidence="8 9" id="KW-0739">Sodium transport</keyword>
<feature type="compositionally biased region" description="Basic and acidic residues" evidence="10">
    <location>
        <begin position="533"/>
        <end position="542"/>
    </location>
</feature>
<evidence type="ECO:0000256" key="4">
    <source>
        <dbReference type="ARBA" id="ARBA00022989"/>
    </source>
</evidence>
<keyword evidence="3 9" id="KW-0812">Transmembrane</keyword>
<comment type="similarity">
    <text evidence="9">Belongs to the monovalent cation:proton antiporter 1 (CPA1) transporter (TC 2.A.36) family.</text>
</comment>
<feature type="compositionally biased region" description="Polar residues" evidence="10">
    <location>
        <begin position="582"/>
        <end position="593"/>
    </location>
</feature>
<evidence type="ECO:0000256" key="1">
    <source>
        <dbReference type="ARBA" id="ARBA00004141"/>
    </source>
</evidence>
<name>A0A0P7AJM0_9HYPO</name>
<dbReference type="PANTHER" id="PTHR10110">
    <property type="entry name" value="SODIUM/HYDROGEN EXCHANGER"/>
    <property type="match status" value="1"/>
</dbReference>
<evidence type="ECO:0000256" key="2">
    <source>
        <dbReference type="ARBA" id="ARBA00022448"/>
    </source>
</evidence>
<evidence type="ECO:0000313" key="13">
    <source>
        <dbReference type="EMBL" id="KPM37714.1"/>
    </source>
</evidence>
<dbReference type="Gene3D" id="6.10.140.1330">
    <property type="match status" value="1"/>
</dbReference>
<evidence type="ECO:0000256" key="8">
    <source>
        <dbReference type="ARBA" id="ARBA00023201"/>
    </source>
</evidence>
<feature type="transmembrane region" description="Helical" evidence="11">
    <location>
        <begin position="97"/>
        <end position="116"/>
    </location>
</feature>
<feature type="transmembrane region" description="Helical" evidence="11">
    <location>
        <begin position="68"/>
        <end position="85"/>
    </location>
</feature>
<feature type="transmembrane region" description="Helical" evidence="11">
    <location>
        <begin position="403"/>
        <end position="423"/>
    </location>
</feature>
<feature type="transmembrane region" description="Helical" evidence="11">
    <location>
        <begin position="270"/>
        <end position="286"/>
    </location>
</feature>
<feature type="compositionally biased region" description="Low complexity" evidence="10">
    <location>
        <begin position="562"/>
        <end position="576"/>
    </location>
</feature>
<feature type="compositionally biased region" description="Acidic residues" evidence="10">
    <location>
        <begin position="549"/>
        <end position="559"/>
    </location>
</feature>
<feature type="transmembrane region" description="Helical" evidence="11">
    <location>
        <begin position="429"/>
        <end position="450"/>
    </location>
</feature>
<dbReference type="OrthoDB" id="196264at2759"/>
<keyword evidence="5" id="KW-0915">Sodium</keyword>
<proteinExistence type="inferred from homology"/>
<dbReference type="Pfam" id="PF00999">
    <property type="entry name" value="Na_H_Exchanger"/>
    <property type="match status" value="1"/>
</dbReference>
<feature type="transmembrane region" description="Helical" evidence="11">
    <location>
        <begin position="34"/>
        <end position="56"/>
    </location>
</feature>
<reference evidence="13 14" key="1">
    <citation type="submission" date="2015-09" db="EMBL/GenBank/DDBJ databases">
        <title>Draft genome of a European isolate of the apple canker pathogen Neonectria ditissima.</title>
        <authorList>
            <person name="Gomez-Cortecero A."/>
            <person name="Harrison R.J."/>
            <person name="Armitage A.D."/>
        </authorList>
    </citation>
    <scope>NUCLEOTIDE SEQUENCE [LARGE SCALE GENOMIC DNA]</scope>
    <source>
        <strain evidence="13 14">R09/05</strain>
    </source>
</reference>
<evidence type="ECO:0000256" key="11">
    <source>
        <dbReference type="SAM" id="Phobius"/>
    </source>
</evidence>
<evidence type="ECO:0000256" key="7">
    <source>
        <dbReference type="ARBA" id="ARBA00023136"/>
    </source>
</evidence>
<dbReference type="Proteomes" id="UP000050424">
    <property type="component" value="Unassembled WGS sequence"/>
</dbReference>
<accession>A0A0P7AJM0</accession>
<dbReference type="AlphaFoldDB" id="A0A0P7AJM0"/>
<keyword evidence="14" id="KW-1185">Reference proteome</keyword>
<evidence type="ECO:0000256" key="3">
    <source>
        <dbReference type="ARBA" id="ARBA00022692"/>
    </source>
</evidence>
<evidence type="ECO:0000259" key="12">
    <source>
        <dbReference type="Pfam" id="PF00999"/>
    </source>
</evidence>
<dbReference type="InterPro" id="IPR006153">
    <property type="entry name" value="Cation/H_exchanger_TM"/>
</dbReference>
<dbReference type="EMBL" id="LKCW01000156">
    <property type="protein sequence ID" value="KPM37714.1"/>
    <property type="molecule type" value="Genomic_DNA"/>
</dbReference>
<dbReference type="InterPro" id="IPR018422">
    <property type="entry name" value="Cation/H_exchanger_CPA1"/>
</dbReference>
<feature type="compositionally biased region" description="Polar residues" evidence="10">
    <location>
        <begin position="509"/>
        <end position="524"/>
    </location>
</feature>
<evidence type="ECO:0000256" key="5">
    <source>
        <dbReference type="ARBA" id="ARBA00023053"/>
    </source>
</evidence>
<evidence type="ECO:0000256" key="10">
    <source>
        <dbReference type="SAM" id="MobiDB-lite"/>
    </source>
</evidence>
<dbReference type="NCBIfam" id="TIGR00840">
    <property type="entry name" value="b_cpa1"/>
    <property type="match status" value="1"/>
</dbReference>
<dbReference type="PANTHER" id="PTHR10110:SF187">
    <property type="entry name" value="SODIUM_HYDROGEN EXCHANGER"/>
    <property type="match status" value="1"/>
</dbReference>
<evidence type="ECO:0000313" key="14">
    <source>
        <dbReference type="Proteomes" id="UP000050424"/>
    </source>
</evidence>
<evidence type="ECO:0000256" key="6">
    <source>
        <dbReference type="ARBA" id="ARBA00023065"/>
    </source>
</evidence>
<dbReference type="GO" id="GO:0015385">
    <property type="term" value="F:sodium:proton antiporter activity"/>
    <property type="evidence" value="ECO:0007669"/>
    <property type="project" value="EnsemblFungi"/>
</dbReference>
<keyword evidence="9" id="KW-0050">Antiport</keyword>
<protein>
    <recommendedName>
        <fullName evidence="9">Sodium/hydrogen exchanger</fullName>
    </recommendedName>
</protein>
<gene>
    <name evidence="13" type="ORF">AK830_g8850</name>
</gene>
<dbReference type="STRING" id="78410.A0A0P7AJM0"/>
<feature type="transmembrane region" description="Helical" evidence="11">
    <location>
        <begin position="356"/>
        <end position="382"/>
    </location>
</feature>